<organism evidence="1 2">
    <name type="scientific">Dorea longicatena</name>
    <dbReference type="NCBI Taxonomy" id="88431"/>
    <lineage>
        <taxon>Bacteria</taxon>
        <taxon>Bacillati</taxon>
        <taxon>Bacillota</taxon>
        <taxon>Clostridia</taxon>
        <taxon>Lachnospirales</taxon>
        <taxon>Lachnospiraceae</taxon>
        <taxon>Dorea</taxon>
    </lineage>
</organism>
<evidence type="ECO:0008006" key="3">
    <source>
        <dbReference type="Google" id="ProtNLM"/>
    </source>
</evidence>
<gene>
    <name evidence="1" type="ORF">ERS852408_00815</name>
</gene>
<name>A0A173ZAB6_9FIRM</name>
<proteinExistence type="predicted"/>
<dbReference type="Proteomes" id="UP000095380">
    <property type="component" value="Unassembled WGS sequence"/>
</dbReference>
<evidence type="ECO:0000313" key="1">
    <source>
        <dbReference type="EMBL" id="CUN72589.1"/>
    </source>
</evidence>
<sequence>MFSNLNAEMGRAKLSIKSLSELTGINYETLKLKFRGVTEFKLCEMVEIKRKAFPDKTLDYLFATDDSGSEEGRK</sequence>
<reference evidence="1 2" key="1">
    <citation type="submission" date="2015-09" db="EMBL/GenBank/DDBJ databases">
        <authorList>
            <consortium name="Pathogen Informatics"/>
        </authorList>
    </citation>
    <scope>NUCLEOTIDE SEQUENCE [LARGE SCALE GENOMIC DNA]</scope>
    <source>
        <strain evidence="1 2">2789STDY5608851</strain>
    </source>
</reference>
<dbReference type="EMBL" id="CYYM01000003">
    <property type="protein sequence ID" value="CUN72589.1"/>
    <property type="molecule type" value="Genomic_DNA"/>
</dbReference>
<dbReference type="RefSeq" id="WP_055193995.1">
    <property type="nucleotide sequence ID" value="NZ_CYYM01000003.1"/>
</dbReference>
<accession>A0A173ZAB6</accession>
<dbReference type="AlphaFoldDB" id="A0A173ZAB6"/>
<protein>
    <recommendedName>
        <fullName evidence="3">XRE family transcriptional regulator</fullName>
    </recommendedName>
</protein>
<evidence type="ECO:0000313" key="2">
    <source>
        <dbReference type="Proteomes" id="UP000095380"/>
    </source>
</evidence>